<name>A0A0A9C382_ARUDO</name>
<proteinExistence type="predicted"/>
<dbReference type="AlphaFoldDB" id="A0A0A9C382"/>
<reference evidence="1" key="1">
    <citation type="submission" date="2014-09" db="EMBL/GenBank/DDBJ databases">
        <authorList>
            <person name="Magalhaes I.L.F."/>
            <person name="Oliveira U."/>
            <person name="Santos F.R."/>
            <person name="Vidigal T.H.D.A."/>
            <person name="Brescovit A.D."/>
            <person name="Santos A.J."/>
        </authorList>
    </citation>
    <scope>NUCLEOTIDE SEQUENCE</scope>
    <source>
        <tissue evidence="1">Shoot tissue taken approximately 20 cm above the soil surface</tissue>
    </source>
</reference>
<dbReference type="EMBL" id="GBRH01231903">
    <property type="protein sequence ID" value="JAD65992.1"/>
    <property type="molecule type" value="Transcribed_RNA"/>
</dbReference>
<protein>
    <submittedName>
        <fullName evidence="1">Uncharacterized protein</fullName>
    </submittedName>
</protein>
<sequence length="59" mass="7014">MNNTRRCIFLLHINNTRRIFLVKKIQHFMNCFNQMQISPFSEKVHKLISSISVISNHNA</sequence>
<accession>A0A0A9C382</accession>
<reference evidence="1" key="2">
    <citation type="journal article" date="2015" name="Data Brief">
        <title>Shoot transcriptome of the giant reed, Arundo donax.</title>
        <authorList>
            <person name="Barrero R.A."/>
            <person name="Guerrero F.D."/>
            <person name="Moolhuijzen P."/>
            <person name="Goolsby J.A."/>
            <person name="Tidwell J."/>
            <person name="Bellgard S.E."/>
            <person name="Bellgard M.I."/>
        </authorList>
    </citation>
    <scope>NUCLEOTIDE SEQUENCE</scope>
    <source>
        <tissue evidence="1">Shoot tissue taken approximately 20 cm above the soil surface</tissue>
    </source>
</reference>
<evidence type="ECO:0000313" key="1">
    <source>
        <dbReference type="EMBL" id="JAD65992.1"/>
    </source>
</evidence>
<organism evidence="1">
    <name type="scientific">Arundo donax</name>
    <name type="common">Giant reed</name>
    <name type="synonym">Donax arundinaceus</name>
    <dbReference type="NCBI Taxonomy" id="35708"/>
    <lineage>
        <taxon>Eukaryota</taxon>
        <taxon>Viridiplantae</taxon>
        <taxon>Streptophyta</taxon>
        <taxon>Embryophyta</taxon>
        <taxon>Tracheophyta</taxon>
        <taxon>Spermatophyta</taxon>
        <taxon>Magnoliopsida</taxon>
        <taxon>Liliopsida</taxon>
        <taxon>Poales</taxon>
        <taxon>Poaceae</taxon>
        <taxon>PACMAD clade</taxon>
        <taxon>Arundinoideae</taxon>
        <taxon>Arundineae</taxon>
        <taxon>Arundo</taxon>
    </lineage>
</organism>